<dbReference type="GO" id="GO:0008168">
    <property type="term" value="F:methyltransferase activity"/>
    <property type="evidence" value="ECO:0007669"/>
    <property type="project" value="UniProtKB-KW"/>
</dbReference>
<dbReference type="SUPFAM" id="SSF53335">
    <property type="entry name" value="S-adenosyl-L-methionine-dependent methyltransferases"/>
    <property type="match status" value="1"/>
</dbReference>
<keyword evidence="2" id="KW-1185">Reference proteome</keyword>
<dbReference type="Proteomes" id="UP000295023">
    <property type="component" value="Unassembled WGS sequence"/>
</dbReference>
<evidence type="ECO:0000313" key="2">
    <source>
        <dbReference type="Proteomes" id="UP000295023"/>
    </source>
</evidence>
<dbReference type="InterPro" id="IPR029063">
    <property type="entry name" value="SAM-dependent_MTases_sf"/>
</dbReference>
<evidence type="ECO:0000313" key="1">
    <source>
        <dbReference type="EMBL" id="TCZ62933.1"/>
    </source>
</evidence>
<name>A0A4R4DSQ8_9PROT</name>
<accession>A0A4R4DSQ8</accession>
<dbReference type="EMBL" id="SKBM01000009">
    <property type="protein sequence ID" value="TCZ62933.1"/>
    <property type="molecule type" value="Genomic_DNA"/>
</dbReference>
<sequence length="416" mass="45016">MGQDRSRTETCLMQVIRSIEELDARMEECDRAEAVSEAALHAVLADFRMDPPIGLPPDPFSEAYREAQFALFRDIAGRDPAMGTEASPPHRPLPEDSTALGERLMALGWLIRAMALPRGARVVTFGAGQGDAAIALARLGCEVIVVEADPPACGWLRRRAAQEGVEIDVVQGGFAWVEGCGRRFEAVLCHGSFHRCADPLRLLRVLRAALVPEGRAFFAAEPVSPDFPMPWGLRLDGASLRALRREGRLAFGFREDSFARALAAAGWEGQRSACADPALTLWEARPRGQPVFLARAGDPRLRSLVGRPERGAILLDGQAGTGLYGPYITLPAGTYLARLRLRDGGPGLGRASMDVACDTGRHILAERRIEPDLGADADGAYALPFGAAREMPAVEVRLFCEEGFRAAVEAVEIVRV</sequence>
<comment type="caution">
    <text evidence="1">The sequence shown here is derived from an EMBL/GenBank/DDBJ whole genome shotgun (WGS) entry which is preliminary data.</text>
</comment>
<dbReference type="CDD" id="cd02440">
    <property type="entry name" value="AdoMet_MTases"/>
    <property type="match status" value="1"/>
</dbReference>
<dbReference type="AlphaFoldDB" id="A0A4R4DSQ8"/>
<keyword evidence="1" id="KW-0808">Transferase</keyword>
<dbReference type="OrthoDB" id="7281224at2"/>
<keyword evidence="1" id="KW-0489">Methyltransferase</keyword>
<organism evidence="1 2">
    <name type="scientific">Roseicella aquatilis</name>
    <dbReference type="NCBI Taxonomy" id="2527868"/>
    <lineage>
        <taxon>Bacteria</taxon>
        <taxon>Pseudomonadati</taxon>
        <taxon>Pseudomonadota</taxon>
        <taxon>Alphaproteobacteria</taxon>
        <taxon>Acetobacterales</taxon>
        <taxon>Roseomonadaceae</taxon>
        <taxon>Roseicella</taxon>
    </lineage>
</organism>
<reference evidence="1 2" key="1">
    <citation type="submission" date="2019-03" db="EMBL/GenBank/DDBJ databases">
        <title>Paracraurococcus aquatilis NE82 genome sequence.</title>
        <authorList>
            <person name="Zhao Y."/>
            <person name="Du Z."/>
        </authorList>
    </citation>
    <scope>NUCLEOTIDE SEQUENCE [LARGE SCALE GENOMIC DNA]</scope>
    <source>
        <strain evidence="1 2">NE82</strain>
    </source>
</reference>
<dbReference type="Gene3D" id="3.40.50.150">
    <property type="entry name" value="Vaccinia Virus protein VP39"/>
    <property type="match status" value="1"/>
</dbReference>
<gene>
    <name evidence="1" type="ORF">EXY23_11135</name>
</gene>
<proteinExistence type="predicted"/>
<dbReference type="GO" id="GO:0032259">
    <property type="term" value="P:methylation"/>
    <property type="evidence" value="ECO:0007669"/>
    <property type="project" value="UniProtKB-KW"/>
</dbReference>
<protein>
    <submittedName>
        <fullName evidence="1">Class I SAM-dependent methyltransferase</fullName>
    </submittedName>
</protein>
<dbReference type="Pfam" id="PF13489">
    <property type="entry name" value="Methyltransf_23"/>
    <property type="match status" value="1"/>
</dbReference>